<keyword evidence="6 9" id="KW-1133">Transmembrane helix</keyword>
<dbReference type="SUPFAM" id="SSF161093">
    <property type="entry name" value="MgtE membrane domain-like"/>
    <property type="match status" value="1"/>
</dbReference>
<feature type="transmembrane region" description="Helical" evidence="9">
    <location>
        <begin position="312"/>
        <end position="339"/>
    </location>
</feature>
<evidence type="ECO:0000256" key="9">
    <source>
        <dbReference type="RuleBase" id="RU362011"/>
    </source>
</evidence>
<sequence length="449" mass="48763">MAEKNDYEDRLGRLRQALDSGAMNAVQRSLHALSPAEIGRLLESLPPSPREVLWGVIDPEDRGEVLLHLGDEVREGLMRTMDVGQIVAAAEDLDIDDLADFVEDLPETVTQQILQSMDARDRARLEQIMGYEPDTAGGLMNTDTVTVRPDVSLDVVVRYLHLRGELPDSTDCLYVVDRYGHYLGALSLDRILTLDAGRQVRDVMERERDPLTVDMSDREVAKHFENLDLVSAPVVGDKGMLVGRITIDDVVDVIRDEAEQRMMRMAGLDEEEDIYAPVRGAARRRALWLGINLATAFMASWVVGLFEATISQAVALAVLMPIVASMGGIGGSQTLTLMVRGLALGQISGGSAKALLRKELSVAAINGLLWALVVAAITLFWFGNPLLSLVIALAMLFNQLCAALAGVTIPLLLKKLSIDPALAGSVILTTITDVVGFFVFLGLGALILL</sequence>
<evidence type="ECO:0000259" key="10">
    <source>
        <dbReference type="PROSITE" id="PS51371"/>
    </source>
</evidence>
<dbReference type="Pfam" id="PF01769">
    <property type="entry name" value="MgtE"/>
    <property type="match status" value="1"/>
</dbReference>
<dbReference type="PANTHER" id="PTHR43773">
    <property type="entry name" value="MAGNESIUM TRANSPORTER MGTE"/>
    <property type="match status" value="1"/>
</dbReference>
<dbReference type="InterPro" id="IPR038076">
    <property type="entry name" value="MgtE_N_sf"/>
</dbReference>
<evidence type="ECO:0000313" key="11">
    <source>
        <dbReference type="EMBL" id="MDT0497748.1"/>
    </source>
</evidence>
<name>A0ABU2WIP8_9GAMM</name>
<keyword evidence="3 9" id="KW-0813">Transport</keyword>
<comment type="caution">
    <text evidence="11">The sequence shown here is derived from an EMBL/GenBank/DDBJ whole genome shotgun (WGS) entry which is preliminary data.</text>
</comment>
<feature type="transmembrane region" description="Helical" evidence="9">
    <location>
        <begin position="425"/>
        <end position="448"/>
    </location>
</feature>
<dbReference type="Pfam" id="PF03448">
    <property type="entry name" value="MgtE_N"/>
    <property type="match status" value="1"/>
</dbReference>
<dbReference type="InterPro" id="IPR006668">
    <property type="entry name" value="Mg_transptr_MgtE_intracell_dom"/>
</dbReference>
<dbReference type="SMART" id="SM00924">
    <property type="entry name" value="MgtE_N"/>
    <property type="match status" value="1"/>
</dbReference>
<keyword evidence="8" id="KW-0129">CBS domain</keyword>
<comment type="similarity">
    <text evidence="2 9">Belongs to the SLC41A transporter family.</text>
</comment>
<dbReference type="InterPro" id="IPR046342">
    <property type="entry name" value="CBS_dom_sf"/>
</dbReference>
<comment type="subcellular location">
    <subcellularLocation>
        <location evidence="9">Cell membrane</location>
        <topology evidence="9">Multi-pass membrane protein</topology>
    </subcellularLocation>
    <subcellularLocation>
        <location evidence="1">Membrane</location>
        <topology evidence="1">Multi-pass membrane protein</topology>
    </subcellularLocation>
</comment>
<dbReference type="Gene3D" id="1.25.60.10">
    <property type="entry name" value="MgtE N-terminal domain-like"/>
    <property type="match status" value="1"/>
</dbReference>
<feature type="transmembrane region" description="Helical" evidence="9">
    <location>
        <begin position="360"/>
        <end position="383"/>
    </location>
</feature>
<protein>
    <recommendedName>
        <fullName evidence="9">Magnesium transporter MgtE</fullName>
    </recommendedName>
</protein>
<keyword evidence="5 9" id="KW-0460">Magnesium</keyword>
<feature type="domain" description="CBS" evidence="10">
    <location>
        <begin position="140"/>
        <end position="203"/>
    </location>
</feature>
<evidence type="ECO:0000256" key="5">
    <source>
        <dbReference type="ARBA" id="ARBA00022842"/>
    </source>
</evidence>
<evidence type="ECO:0000256" key="2">
    <source>
        <dbReference type="ARBA" id="ARBA00009749"/>
    </source>
</evidence>
<dbReference type="Pfam" id="PF00571">
    <property type="entry name" value="CBS"/>
    <property type="match status" value="2"/>
</dbReference>
<evidence type="ECO:0000256" key="7">
    <source>
        <dbReference type="ARBA" id="ARBA00023136"/>
    </source>
</evidence>
<evidence type="ECO:0000256" key="3">
    <source>
        <dbReference type="ARBA" id="ARBA00022448"/>
    </source>
</evidence>
<evidence type="ECO:0000256" key="1">
    <source>
        <dbReference type="ARBA" id="ARBA00004141"/>
    </source>
</evidence>
<feature type="transmembrane region" description="Helical" evidence="9">
    <location>
        <begin position="389"/>
        <end position="413"/>
    </location>
</feature>
<dbReference type="InterPro" id="IPR006669">
    <property type="entry name" value="MgtE_transporter"/>
</dbReference>
<dbReference type="SUPFAM" id="SSF54631">
    <property type="entry name" value="CBS-domain pair"/>
    <property type="match status" value="1"/>
</dbReference>
<dbReference type="Gene3D" id="3.10.580.10">
    <property type="entry name" value="CBS-domain"/>
    <property type="match status" value="1"/>
</dbReference>
<dbReference type="EMBL" id="JAVRIC010000013">
    <property type="protein sequence ID" value="MDT0497748.1"/>
    <property type="molecule type" value="Genomic_DNA"/>
</dbReference>
<comment type="function">
    <text evidence="9">Acts as a magnesium transporter.</text>
</comment>
<keyword evidence="12" id="KW-1185">Reference proteome</keyword>
<organism evidence="11 12">
    <name type="scientific">Banduia mediterranea</name>
    <dbReference type="NCBI Taxonomy" id="3075609"/>
    <lineage>
        <taxon>Bacteria</taxon>
        <taxon>Pseudomonadati</taxon>
        <taxon>Pseudomonadota</taxon>
        <taxon>Gammaproteobacteria</taxon>
        <taxon>Nevskiales</taxon>
        <taxon>Algiphilaceae</taxon>
        <taxon>Banduia</taxon>
    </lineage>
</organism>
<dbReference type="InterPro" id="IPR006667">
    <property type="entry name" value="SLC41_membr_dom"/>
</dbReference>
<dbReference type="Gene3D" id="1.10.357.20">
    <property type="entry name" value="SLC41 divalent cation transporters, integral membrane domain"/>
    <property type="match status" value="1"/>
</dbReference>
<keyword evidence="7 9" id="KW-0472">Membrane</keyword>
<dbReference type="PANTHER" id="PTHR43773:SF1">
    <property type="entry name" value="MAGNESIUM TRANSPORTER MGTE"/>
    <property type="match status" value="1"/>
</dbReference>
<dbReference type="InterPro" id="IPR000644">
    <property type="entry name" value="CBS_dom"/>
</dbReference>
<evidence type="ECO:0000256" key="8">
    <source>
        <dbReference type="PROSITE-ProRule" id="PRU00703"/>
    </source>
</evidence>
<evidence type="ECO:0000256" key="6">
    <source>
        <dbReference type="ARBA" id="ARBA00022989"/>
    </source>
</evidence>
<feature type="transmembrane region" description="Helical" evidence="9">
    <location>
        <begin position="286"/>
        <end position="306"/>
    </location>
</feature>
<proteinExistence type="inferred from homology"/>
<dbReference type="InterPro" id="IPR036739">
    <property type="entry name" value="SLC41_membr_dom_sf"/>
</dbReference>
<dbReference type="Proteomes" id="UP001254608">
    <property type="component" value="Unassembled WGS sequence"/>
</dbReference>
<evidence type="ECO:0000313" key="12">
    <source>
        <dbReference type="Proteomes" id="UP001254608"/>
    </source>
</evidence>
<keyword evidence="9" id="KW-1003">Cell membrane</keyword>
<comment type="subunit">
    <text evidence="9">Homodimer.</text>
</comment>
<keyword evidence="9" id="KW-0479">Metal-binding</keyword>
<keyword evidence="4 9" id="KW-0812">Transmembrane</keyword>
<accession>A0ABU2WIP8</accession>
<dbReference type="NCBIfam" id="TIGR00400">
    <property type="entry name" value="mgtE"/>
    <property type="match status" value="1"/>
</dbReference>
<dbReference type="PROSITE" id="PS51371">
    <property type="entry name" value="CBS"/>
    <property type="match status" value="2"/>
</dbReference>
<dbReference type="SUPFAM" id="SSF158791">
    <property type="entry name" value="MgtE N-terminal domain-like"/>
    <property type="match status" value="1"/>
</dbReference>
<dbReference type="CDD" id="cd04606">
    <property type="entry name" value="CBS_pair_Mg_transporter"/>
    <property type="match status" value="1"/>
</dbReference>
<gene>
    <name evidence="11" type="primary">mgtE</name>
    <name evidence="11" type="ORF">RM530_10280</name>
</gene>
<feature type="domain" description="CBS" evidence="10">
    <location>
        <begin position="204"/>
        <end position="260"/>
    </location>
</feature>
<reference evidence="11 12" key="1">
    <citation type="submission" date="2023-09" db="EMBL/GenBank/DDBJ databases">
        <authorList>
            <person name="Rey-Velasco X."/>
        </authorList>
    </citation>
    <scope>NUCLEOTIDE SEQUENCE [LARGE SCALE GENOMIC DNA]</scope>
    <source>
        <strain evidence="11 12">W345</strain>
    </source>
</reference>
<dbReference type="RefSeq" id="WP_311365140.1">
    <property type="nucleotide sequence ID" value="NZ_JAVRIC010000013.1"/>
</dbReference>
<evidence type="ECO:0000256" key="4">
    <source>
        <dbReference type="ARBA" id="ARBA00022692"/>
    </source>
</evidence>